<dbReference type="InterPro" id="IPR011330">
    <property type="entry name" value="Glyco_hydro/deAcase_b/a-brl"/>
</dbReference>
<gene>
    <name evidence="3" type="ORF">MECH1_V1_0992</name>
</gene>
<organism evidence="3 4">
    <name type="scientific">Candidatus Methylocalor cossyra</name>
    <dbReference type="NCBI Taxonomy" id="3108543"/>
    <lineage>
        <taxon>Bacteria</taxon>
        <taxon>Pseudomonadati</taxon>
        <taxon>Pseudomonadota</taxon>
        <taxon>Gammaproteobacteria</taxon>
        <taxon>Methylococcales</taxon>
        <taxon>Methylococcaceae</taxon>
        <taxon>Candidatus Methylocalor</taxon>
    </lineage>
</organism>
<dbReference type="InterPro" id="IPR002509">
    <property type="entry name" value="NODB_dom"/>
</dbReference>
<evidence type="ECO:0000313" key="4">
    <source>
        <dbReference type="Proteomes" id="UP001497493"/>
    </source>
</evidence>
<dbReference type="EMBL" id="OZ026884">
    <property type="protein sequence ID" value="CAL1239768.1"/>
    <property type="molecule type" value="Genomic_DNA"/>
</dbReference>
<keyword evidence="4" id="KW-1185">Reference proteome</keyword>
<dbReference type="PANTHER" id="PTHR10587:SF137">
    <property type="entry name" value="4-DEOXY-4-FORMAMIDO-L-ARABINOSE-PHOSPHOUNDECAPRENOL DEFORMYLASE ARND-RELATED"/>
    <property type="match status" value="1"/>
</dbReference>
<dbReference type="InterPro" id="IPR050248">
    <property type="entry name" value="Polysacc_deacetylase_ArnD"/>
</dbReference>
<protein>
    <submittedName>
        <fullName evidence="3">Polysaccharide deacetylase family protein</fullName>
    </submittedName>
</protein>
<name>A0ABM9NGP2_9GAMM</name>
<feature type="domain" description="NodB homology" evidence="2">
    <location>
        <begin position="77"/>
        <end position="263"/>
    </location>
</feature>
<dbReference type="Proteomes" id="UP001497493">
    <property type="component" value="Chromosome"/>
</dbReference>
<sequence length="302" mass="33694">MRRLRTTVTTWLPSPFLRGSALFQLAGWPLAYWAGSTLPGLTELLLMNHALITLASLWPQSPLLGPNLVRLPKAERGEIALTFDDGPDPVVTPWVLDLLDHYGATASFFCIGERARRYPDLVREIGARGHRVENHGYSHRWNFALRGVAAIREELRRAQDTLTELAVRPPVFFRAPFGIRNPWIEPLLRPLGLRLASWSRRGYDGALGDPDLVTALLLRGLRRGDIVLLHDGGCARDRNGRPVVIAVLPRLLEEAARKKLRVRSLDQALEGTRMALGSEARDRHKHARPGAKSAILNPKGDP</sequence>
<dbReference type="CDD" id="cd10917">
    <property type="entry name" value="CE4_NodB_like_6s_7s"/>
    <property type="match status" value="1"/>
</dbReference>
<dbReference type="PANTHER" id="PTHR10587">
    <property type="entry name" value="GLYCOSYL TRANSFERASE-RELATED"/>
    <property type="match status" value="1"/>
</dbReference>
<dbReference type="RefSeq" id="WP_348759305.1">
    <property type="nucleotide sequence ID" value="NZ_OZ026884.1"/>
</dbReference>
<evidence type="ECO:0000313" key="3">
    <source>
        <dbReference type="EMBL" id="CAL1239768.1"/>
    </source>
</evidence>
<dbReference type="Gene3D" id="3.20.20.370">
    <property type="entry name" value="Glycoside hydrolase/deacetylase"/>
    <property type="match status" value="1"/>
</dbReference>
<dbReference type="Pfam" id="PF01522">
    <property type="entry name" value="Polysacc_deac_1"/>
    <property type="match status" value="1"/>
</dbReference>
<reference evidence="3 4" key="1">
    <citation type="submission" date="2024-04" db="EMBL/GenBank/DDBJ databases">
        <authorList>
            <person name="Cremers G."/>
        </authorList>
    </citation>
    <scope>NUCLEOTIDE SEQUENCE [LARGE SCALE GENOMIC DNA]</scope>
    <source>
        <strain evidence="3">MeCH1-AG</strain>
    </source>
</reference>
<evidence type="ECO:0000256" key="1">
    <source>
        <dbReference type="SAM" id="MobiDB-lite"/>
    </source>
</evidence>
<proteinExistence type="predicted"/>
<feature type="region of interest" description="Disordered" evidence="1">
    <location>
        <begin position="275"/>
        <end position="302"/>
    </location>
</feature>
<dbReference type="SUPFAM" id="SSF88713">
    <property type="entry name" value="Glycoside hydrolase/deacetylase"/>
    <property type="match status" value="1"/>
</dbReference>
<dbReference type="PROSITE" id="PS51677">
    <property type="entry name" value="NODB"/>
    <property type="match status" value="1"/>
</dbReference>
<evidence type="ECO:0000259" key="2">
    <source>
        <dbReference type="PROSITE" id="PS51677"/>
    </source>
</evidence>
<accession>A0ABM9NGP2</accession>